<dbReference type="GO" id="GO:0022857">
    <property type="term" value="F:transmembrane transporter activity"/>
    <property type="evidence" value="ECO:0007669"/>
    <property type="project" value="InterPro"/>
</dbReference>
<feature type="region of interest" description="Disordered" evidence="5">
    <location>
        <begin position="495"/>
        <end position="515"/>
    </location>
</feature>
<dbReference type="AlphaFoldDB" id="A0A8S1M683"/>
<protein>
    <recommendedName>
        <fullName evidence="9">Major facilitator superfamily (MFS) profile domain-containing protein</fullName>
    </recommendedName>
</protein>
<feature type="transmembrane region" description="Helical" evidence="6">
    <location>
        <begin position="299"/>
        <end position="320"/>
    </location>
</feature>
<feature type="transmembrane region" description="Helical" evidence="6">
    <location>
        <begin position="103"/>
        <end position="122"/>
    </location>
</feature>
<keyword evidence="3 6" id="KW-1133">Transmembrane helix</keyword>
<feature type="compositionally biased region" description="Polar residues" evidence="5">
    <location>
        <begin position="460"/>
        <end position="477"/>
    </location>
</feature>
<feature type="transmembrane region" description="Helical" evidence="6">
    <location>
        <begin position="352"/>
        <end position="374"/>
    </location>
</feature>
<name>A0A8S1M683_9CILI</name>
<comment type="caution">
    <text evidence="7">The sequence shown here is derived from an EMBL/GenBank/DDBJ whole genome shotgun (WGS) entry which is preliminary data.</text>
</comment>
<dbReference type="PANTHER" id="PTHR10924:SF6">
    <property type="entry name" value="SOLUTE CARRIER FAMILY 49 MEMBER A3"/>
    <property type="match status" value="1"/>
</dbReference>
<evidence type="ECO:0000313" key="8">
    <source>
        <dbReference type="Proteomes" id="UP000692954"/>
    </source>
</evidence>
<accession>A0A8S1M683</accession>
<keyword evidence="4 6" id="KW-0472">Membrane</keyword>
<dbReference type="GO" id="GO:0016020">
    <property type="term" value="C:membrane"/>
    <property type="evidence" value="ECO:0007669"/>
    <property type="project" value="UniProtKB-SubCell"/>
</dbReference>
<feature type="transmembrane region" description="Helical" evidence="6">
    <location>
        <begin position="128"/>
        <end position="147"/>
    </location>
</feature>
<dbReference type="Proteomes" id="UP000692954">
    <property type="component" value="Unassembled WGS sequence"/>
</dbReference>
<evidence type="ECO:0000256" key="5">
    <source>
        <dbReference type="SAM" id="MobiDB-lite"/>
    </source>
</evidence>
<feature type="transmembrane region" description="Helical" evidence="6">
    <location>
        <begin position="35"/>
        <end position="56"/>
    </location>
</feature>
<gene>
    <name evidence="7" type="ORF">PSON_ATCC_30995.1.T0340221</name>
</gene>
<feature type="transmembrane region" description="Helical" evidence="6">
    <location>
        <begin position="76"/>
        <end position="96"/>
    </location>
</feature>
<reference evidence="7" key="1">
    <citation type="submission" date="2021-01" db="EMBL/GenBank/DDBJ databases">
        <authorList>
            <consortium name="Genoscope - CEA"/>
            <person name="William W."/>
        </authorList>
    </citation>
    <scope>NUCLEOTIDE SEQUENCE</scope>
</reference>
<dbReference type="InterPro" id="IPR011701">
    <property type="entry name" value="MFS"/>
</dbReference>
<feature type="transmembrane region" description="Helical" evidence="6">
    <location>
        <begin position="262"/>
        <end position="279"/>
    </location>
</feature>
<feature type="transmembrane region" description="Helical" evidence="6">
    <location>
        <begin position="386"/>
        <end position="410"/>
    </location>
</feature>
<feature type="compositionally biased region" description="Basic and acidic residues" evidence="5">
    <location>
        <begin position="506"/>
        <end position="515"/>
    </location>
</feature>
<feature type="transmembrane region" description="Helical" evidence="6">
    <location>
        <begin position="211"/>
        <end position="229"/>
    </location>
</feature>
<feature type="region of interest" description="Disordered" evidence="5">
    <location>
        <begin position="457"/>
        <end position="483"/>
    </location>
</feature>
<evidence type="ECO:0008006" key="9">
    <source>
        <dbReference type="Google" id="ProtNLM"/>
    </source>
</evidence>
<evidence type="ECO:0000313" key="7">
    <source>
        <dbReference type="EMBL" id="CAD8076178.1"/>
    </source>
</evidence>
<dbReference type="InterPro" id="IPR049680">
    <property type="entry name" value="FLVCR1-2_SLC49-like"/>
</dbReference>
<dbReference type="Pfam" id="PF07690">
    <property type="entry name" value="MFS_1"/>
    <property type="match status" value="1"/>
</dbReference>
<dbReference type="OrthoDB" id="422206at2759"/>
<keyword evidence="2 6" id="KW-0812">Transmembrane</keyword>
<evidence type="ECO:0000256" key="3">
    <source>
        <dbReference type="ARBA" id="ARBA00022989"/>
    </source>
</evidence>
<organism evidence="7 8">
    <name type="scientific">Paramecium sonneborni</name>
    <dbReference type="NCBI Taxonomy" id="65129"/>
    <lineage>
        <taxon>Eukaryota</taxon>
        <taxon>Sar</taxon>
        <taxon>Alveolata</taxon>
        <taxon>Ciliophora</taxon>
        <taxon>Intramacronucleata</taxon>
        <taxon>Oligohymenophorea</taxon>
        <taxon>Peniculida</taxon>
        <taxon>Parameciidae</taxon>
        <taxon>Paramecium</taxon>
    </lineage>
</organism>
<feature type="transmembrane region" description="Helical" evidence="6">
    <location>
        <begin position="327"/>
        <end position="346"/>
    </location>
</feature>
<feature type="transmembrane region" description="Helical" evidence="6">
    <location>
        <begin position="167"/>
        <end position="191"/>
    </location>
</feature>
<proteinExistence type="predicted"/>
<evidence type="ECO:0000256" key="2">
    <source>
        <dbReference type="ARBA" id="ARBA00022692"/>
    </source>
</evidence>
<evidence type="ECO:0000256" key="6">
    <source>
        <dbReference type="SAM" id="Phobius"/>
    </source>
</evidence>
<dbReference type="EMBL" id="CAJJDN010000034">
    <property type="protein sequence ID" value="CAD8076178.1"/>
    <property type="molecule type" value="Genomic_DNA"/>
</dbReference>
<evidence type="ECO:0000256" key="4">
    <source>
        <dbReference type="ARBA" id="ARBA00023136"/>
    </source>
</evidence>
<feature type="transmembrane region" description="Helical" evidence="6">
    <location>
        <begin position="422"/>
        <end position="442"/>
    </location>
</feature>
<comment type="subcellular location">
    <subcellularLocation>
        <location evidence="1">Membrane</location>
        <topology evidence="1">Multi-pass membrane protein</topology>
    </subcellularLocation>
</comment>
<sequence length="515" mass="58562">MHKTHHSQITYENQDELQQENQNSSLLEIKSYQQYAYRWVILICFLSVVFINGIAYQTFIPNAKQFIELYDVSEQIITLSGTIYLIMQPLFTFFASSFIVNKGFALSLNFGVLLTIVGYVIRLFINKFSFSIVILGQACLGISRPFILNGQITMAQNWFYPSNRTAVLTVCNVFQTFSMIISVIWPANWIFQDYSYKDELKEQGLELSLKLQYQQFFLSLLLIPVIFLIRNNPVTPPSSFTNTDIDIGIQQSITKLLTNKNFLLILLTFSFYFGTIKGYGLNVPYLMSPFGFVDTHYSIASSMLIIGGFISAGMVSKVVLKFKRYKAIGIVLLSISLILTLLTYPILMTEQFIPLCIQQLLLGFFLIPMVPVLMEYGCEAIYPIDGSFSIGIMVSGSTIMALLSSILLTYTAKGKDSNKQSALITTIIWCIIFIMGFLFFLFTKEILNKTKDQEKKLQQKSDSANSNKNNQTSINESFHSENIKTQAVHPTGDEYLFLSNSNDFNQDNKKSDQQQ</sequence>
<keyword evidence="8" id="KW-1185">Reference proteome</keyword>
<evidence type="ECO:0000256" key="1">
    <source>
        <dbReference type="ARBA" id="ARBA00004141"/>
    </source>
</evidence>
<dbReference type="PANTHER" id="PTHR10924">
    <property type="entry name" value="MAJOR FACILITATOR SUPERFAMILY PROTEIN-RELATED"/>
    <property type="match status" value="1"/>
</dbReference>